<organism evidence="2 3">
    <name type="scientific">Aminithiophilus ramosus</name>
    <dbReference type="NCBI Taxonomy" id="3029084"/>
    <lineage>
        <taxon>Bacteria</taxon>
        <taxon>Thermotogati</taxon>
        <taxon>Synergistota</taxon>
        <taxon>Synergistia</taxon>
        <taxon>Synergistales</taxon>
        <taxon>Aminithiophilaceae</taxon>
        <taxon>Aminithiophilus</taxon>
    </lineage>
</organism>
<dbReference type="KEGG" id="aram:KAR29_06600"/>
<proteinExistence type="predicted"/>
<dbReference type="Gene3D" id="1.20.5.2950">
    <property type="match status" value="1"/>
</dbReference>
<gene>
    <name evidence="2" type="ORF">KAR29_06600</name>
</gene>
<dbReference type="EMBL" id="CP072943">
    <property type="protein sequence ID" value="QTX33518.1"/>
    <property type="molecule type" value="Genomic_DNA"/>
</dbReference>
<dbReference type="RefSeq" id="WP_274374803.1">
    <property type="nucleotide sequence ID" value="NZ_CP072943.1"/>
</dbReference>
<evidence type="ECO:0000313" key="3">
    <source>
        <dbReference type="Proteomes" id="UP000671879"/>
    </source>
</evidence>
<keyword evidence="3" id="KW-1185">Reference proteome</keyword>
<evidence type="ECO:0000313" key="2">
    <source>
        <dbReference type="EMBL" id="QTX33518.1"/>
    </source>
</evidence>
<reference evidence="3" key="1">
    <citation type="submission" date="2021-04" db="EMBL/GenBank/DDBJ databases">
        <title>A novel Synergistetes isolate from a pyrite-forming mixed culture.</title>
        <authorList>
            <person name="Bunk B."/>
            <person name="Sproer C."/>
            <person name="Spring S."/>
            <person name="Pester M."/>
        </authorList>
    </citation>
    <scope>NUCLEOTIDE SEQUENCE [LARGE SCALE GENOMIC DNA]</scope>
    <source>
        <strain evidence="3">J.5.4.2-T.3.5.2</strain>
    </source>
</reference>
<feature type="coiled-coil region" evidence="1">
    <location>
        <begin position="28"/>
        <end position="70"/>
    </location>
</feature>
<dbReference type="AlphaFoldDB" id="A0A9Q7EWS7"/>
<dbReference type="Proteomes" id="UP000671879">
    <property type="component" value="Chromosome"/>
</dbReference>
<protein>
    <submittedName>
        <fullName evidence="2">Cell envelope biogenesis protein TolA</fullName>
    </submittedName>
</protein>
<accession>A0A9Q7EWS7</accession>
<evidence type="ECO:0000256" key="1">
    <source>
        <dbReference type="SAM" id="Coils"/>
    </source>
</evidence>
<name>A0A9Q7EWS7_9BACT</name>
<keyword evidence="1" id="KW-0175">Coiled coil</keyword>
<sequence length="110" mass="12283">MSFNVADEIRSAEEEARQILSTAKAEAAKVLAEARATAEKTIQEAKQHSHRKMTEEVQRLEADAELKATEMIDKGKQDARAFVESHQARVEAVSVWIGDEVVKRYGDSIL</sequence>